<proteinExistence type="predicted"/>
<sequence>MLQFELVEEEKLDDIRQLVRLQPHKREDSRIVGSVCTTYTRRNIPRISSNFDGMNEELVGAAYVNGQISVYDSNQSDFQINCTRNWENLSSKHRRLHLEEGILEPAEMREFSIHEDLDEEPLIRSQRHRYAKEDEQQR</sequence>
<evidence type="ECO:0000313" key="3">
    <source>
        <dbReference type="Proteomes" id="UP001177670"/>
    </source>
</evidence>
<dbReference type="AlphaFoldDB" id="A0AA40FL82"/>
<accession>A0AA40FL82</accession>
<name>A0AA40FL82_9HYME</name>
<reference evidence="2" key="1">
    <citation type="submission" date="2021-10" db="EMBL/GenBank/DDBJ databases">
        <title>Melipona bicolor Genome sequencing and assembly.</title>
        <authorList>
            <person name="Araujo N.S."/>
            <person name="Arias M.C."/>
        </authorList>
    </citation>
    <scope>NUCLEOTIDE SEQUENCE</scope>
    <source>
        <strain evidence="2">USP_2M_L1-L4_2017</strain>
        <tissue evidence="2">Whole body</tissue>
    </source>
</reference>
<comment type="caution">
    <text evidence="2">The sequence shown here is derived from an EMBL/GenBank/DDBJ whole genome shotgun (WGS) entry which is preliminary data.</text>
</comment>
<protein>
    <submittedName>
        <fullName evidence="2">Uncharacterized protein</fullName>
    </submittedName>
</protein>
<evidence type="ECO:0000313" key="2">
    <source>
        <dbReference type="EMBL" id="KAK1120926.1"/>
    </source>
</evidence>
<feature type="region of interest" description="Disordered" evidence="1">
    <location>
        <begin position="114"/>
        <end position="138"/>
    </location>
</feature>
<gene>
    <name evidence="2" type="ORF">K0M31_010710</name>
</gene>
<dbReference type="Proteomes" id="UP001177670">
    <property type="component" value="Unassembled WGS sequence"/>
</dbReference>
<organism evidence="2 3">
    <name type="scientific">Melipona bicolor</name>
    <dbReference type="NCBI Taxonomy" id="60889"/>
    <lineage>
        <taxon>Eukaryota</taxon>
        <taxon>Metazoa</taxon>
        <taxon>Ecdysozoa</taxon>
        <taxon>Arthropoda</taxon>
        <taxon>Hexapoda</taxon>
        <taxon>Insecta</taxon>
        <taxon>Pterygota</taxon>
        <taxon>Neoptera</taxon>
        <taxon>Endopterygota</taxon>
        <taxon>Hymenoptera</taxon>
        <taxon>Apocrita</taxon>
        <taxon>Aculeata</taxon>
        <taxon>Apoidea</taxon>
        <taxon>Anthophila</taxon>
        <taxon>Apidae</taxon>
        <taxon>Melipona</taxon>
    </lineage>
</organism>
<evidence type="ECO:0000256" key="1">
    <source>
        <dbReference type="SAM" id="MobiDB-lite"/>
    </source>
</evidence>
<dbReference type="EMBL" id="JAHYIQ010000028">
    <property type="protein sequence ID" value="KAK1120926.1"/>
    <property type="molecule type" value="Genomic_DNA"/>
</dbReference>
<keyword evidence="3" id="KW-1185">Reference proteome</keyword>